<gene>
    <name evidence="2" type="ORF">Tco_0750762</name>
</gene>
<dbReference type="PANTHER" id="PTHR36617:SF15">
    <property type="entry name" value="REVERSE TRANSCRIPTASE ZINC-BINDING DOMAIN-CONTAINING PROTEIN"/>
    <property type="match status" value="1"/>
</dbReference>
<evidence type="ECO:0008006" key="4">
    <source>
        <dbReference type="Google" id="ProtNLM"/>
    </source>
</evidence>
<evidence type="ECO:0000256" key="1">
    <source>
        <dbReference type="SAM" id="SignalP"/>
    </source>
</evidence>
<dbReference type="Proteomes" id="UP001151760">
    <property type="component" value="Unassembled WGS sequence"/>
</dbReference>
<name>A0ABQ4Z3L6_9ASTR</name>
<dbReference type="EMBL" id="BQNB010010958">
    <property type="protein sequence ID" value="GJS84221.1"/>
    <property type="molecule type" value="Genomic_DNA"/>
</dbReference>
<sequence>MLWARVIIAIRGVEAGLDLKGCNYNGVWSSIISSYSMLHDCNFLPMGTLCRKVGNGASIRFWKDSWNGNGPLMSRFNRLYHLDANEECLLSDRSVHLCDRLDSWSWSLDDNGIFSVHVTRVHLDVTPLNLGSSGMLNIRGRYFIDQ</sequence>
<evidence type="ECO:0000313" key="3">
    <source>
        <dbReference type="Proteomes" id="UP001151760"/>
    </source>
</evidence>
<organism evidence="2 3">
    <name type="scientific">Tanacetum coccineum</name>
    <dbReference type="NCBI Taxonomy" id="301880"/>
    <lineage>
        <taxon>Eukaryota</taxon>
        <taxon>Viridiplantae</taxon>
        <taxon>Streptophyta</taxon>
        <taxon>Embryophyta</taxon>
        <taxon>Tracheophyta</taxon>
        <taxon>Spermatophyta</taxon>
        <taxon>Magnoliopsida</taxon>
        <taxon>eudicotyledons</taxon>
        <taxon>Gunneridae</taxon>
        <taxon>Pentapetalae</taxon>
        <taxon>asterids</taxon>
        <taxon>campanulids</taxon>
        <taxon>Asterales</taxon>
        <taxon>Asteraceae</taxon>
        <taxon>Asteroideae</taxon>
        <taxon>Anthemideae</taxon>
        <taxon>Anthemidinae</taxon>
        <taxon>Tanacetum</taxon>
    </lineage>
</organism>
<evidence type="ECO:0000313" key="2">
    <source>
        <dbReference type="EMBL" id="GJS84221.1"/>
    </source>
</evidence>
<proteinExistence type="predicted"/>
<reference evidence="2" key="2">
    <citation type="submission" date="2022-01" db="EMBL/GenBank/DDBJ databases">
        <authorList>
            <person name="Yamashiro T."/>
            <person name="Shiraishi A."/>
            <person name="Satake H."/>
            <person name="Nakayama K."/>
        </authorList>
    </citation>
    <scope>NUCLEOTIDE SEQUENCE</scope>
</reference>
<keyword evidence="1" id="KW-0732">Signal</keyword>
<accession>A0ABQ4Z3L6</accession>
<reference evidence="2" key="1">
    <citation type="journal article" date="2022" name="Int. J. Mol. Sci.">
        <title>Draft Genome of Tanacetum Coccineum: Genomic Comparison of Closely Related Tanacetum-Family Plants.</title>
        <authorList>
            <person name="Yamashiro T."/>
            <person name="Shiraishi A."/>
            <person name="Nakayama K."/>
            <person name="Satake H."/>
        </authorList>
    </citation>
    <scope>NUCLEOTIDE SEQUENCE</scope>
</reference>
<keyword evidence="3" id="KW-1185">Reference proteome</keyword>
<dbReference type="PANTHER" id="PTHR36617">
    <property type="entry name" value="PROTEIN, PUTATIVE-RELATED"/>
    <property type="match status" value="1"/>
</dbReference>
<comment type="caution">
    <text evidence="2">The sequence shown here is derived from an EMBL/GenBank/DDBJ whole genome shotgun (WGS) entry which is preliminary data.</text>
</comment>
<feature type="signal peptide" evidence="1">
    <location>
        <begin position="1"/>
        <end position="15"/>
    </location>
</feature>
<feature type="chain" id="PRO_5047519243" description="RNA-directed DNA polymerase, eukaryota, Reverse transcriptase zinc-binding domain protein" evidence="1">
    <location>
        <begin position="16"/>
        <end position="146"/>
    </location>
</feature>
<protein>
    <recommendedName>
        <fullName evidence="4">RNA-directed DNA polymerase, eukaryota, Reverse transcriptase zinc-binding domain protein</fullName>
    </recommendedName>
</protein>